<accession>A0A8H4Z268</accession>
<feature type="region of interest" description="Disordered" evidence="1">
    <location>
        <begin position="32"/>
        <end position="51"/>
    </location>
</feature>
<feature type="region of interest" description="Disordered" evidence="1">
    <location>
        <begin position="256"/>
        <end position="283"/>
    </location>
</feature>
<comment type="caution">
    <text evidence="2">The sequence shown here is derived from an EMBL/GenBank/DDBJ whole genome shotgun (WGS) entry which is preliminary data.</text>
</comment>
<feature type="region of interest" description="Disordered" evidence="1">
    <location>
        <begin position="419"/>
        <end position="438"/>
    </location>
</feature>
<gene>
    <name evidence="2" type="ORF">FANTH_10170</name>
</gene>
<evidence type="ECO:0000313" key="3">
    <source>
        <dbReference type="Proteomes" id="UP000573603"/>
    </source>
</evidence>
<evidence type="ECO:0000256" key="1">
    <source>
        <dbReference type="SAM" id="MobiDB-lite"/>
    </source>
</evidence>
<sequence length="438" mass="48728">MATKDDENRPYEACQGIYSQDARLNVAFVVPFDPTEDQDDGTTSRRSEMSSRGLKEQVPFWRSADEWENPIWGWMLINYANQGLQLFLQDGTFYREVRLAGRNGTQSLPTWVPFEPPSEDPDLSKKPTRQLVQLQLLVARFQDEAFLRDFWAMAVRAANKMKPAPNVLSEFSNALIGRPLALTHAGWSLELARLPLSTQAVGDSQMSEPLSKYVFDIKVGNASSGFDGLVGVFDCQAAPGQQDLGLVLDKVYSDFDHDPPSPTTSQPALPSMASDGKHLNDSSKRILPSKKIPLRAFYISPEKDDGNRRHNLELVVRGVLLDPVSPIHTYSDIVPVQELVLPWWTWQRALANIKAFLHLGPLVVTKDVPPAIAPGQELRSETPVVLPDADPKSQHEAVTLPGLGSSDWAWLQPYYHDSKGAAGAEEEEDSKRDETDGE</sequence>
<dbReference type="AlphaFoldDB" id="A0A8H4Z268"/>
<name>A0A8H4Z268_9HYPO</name>
<proteinExistence type="predicted"/>
<feature type="compositionally biased region" description="Basic and acidic residues" evidence="1">
    <location>
        <begin position="429"/>
        <end position="438"/>
    </location>
</feature>
<organism evidence="2 3">
    <name type="scientific">Fusarium anthophilum</name>
    <dbReference type="NCBI Taxonomy" id="48485"/>
    <lineage>
        <taxon>Eukaryota</taxon>
        <taxon>Fungi</taxon>
        <taxon>Dikarya</taxon>
        <taxon>Ascomycota</taxon>
        <taxon>Pezizomycotina</taxon>
        <taxon>Sordariomycetes</taxon>
        <taxon>Hypocreomycetidae</taxon>
        <taxon>Hypocreales</taxon>
        <taxon>Nectriaceae</taxon>
        <taxon>Fusarium</taxon>
        <taxon>Fusarium fujikuroi species complex</taxon>
    </lineage>
</organism>
<reference evidence="2 3" key="1">
    <citation type="journal article" date="2020" name="BMC Genomics">
        <title>Correction to: Identification and distribution of gene clusters required for synthesis of sphingolipid metabolism inhibitors in diverse species of the filamentous fungus Fusarium.</title>
        <authorList>
            <person name="Kim H.S."/>
            <person name="Lohmar J.M."/>
            <person name="Busman M."/>
            <person name="Brown D.W."/>
            <person name="Naumann T.A."/>
            <person name="Divon H.H."/>
            <person name="Lysoe E."/>
            <person name="Uhlig S."/>
            <person name="Proctor R.H."/>
        </authorList>
    </citation>
    <scope>NUCLEOTIDE SEQUENCE [LARGE SCALE GENOMIC DNA]</scope>
    <source>
        <strain evidence="2 3">NRRL 25214</strain>
    </source>
</reference>
<evidence type="ECO:0000313" key="2">
    <source>
        <dbReference type="EMBL" id="KAF5238842.1"/>
    </source>
</evidence>
<keyword evidence="3" id="KW-1185">Reference proteome</keyword>
<dbReference type="Proteomes" id="UP000573603">
    <property type="component" value="Unassembled WGS sequence"/>
</dbReference>
<feature type="region of interest" description="Disordered" evidence="1">
    <location>
        <begin position="379"/>
        <end position="398"/>
    </location>
</feature>
<dbReference type="EMBL" id="JABEVY010000282">
    <property type="protein sequence ID" value="KAF5238842.1"/>
    <property type="molecule type" value="Genomic_DNA"/>
</dbReference>
<feature type="compositionally biased region" description="Basic and acidic residues" evidence="1">
    <location>
        <begin position="42"/>
        <end position="51"/>
    </location>
</feature>
<protein>
    <submittedName>
        <fullName evidence="2">Uncharacterized protein</fullName>
    </submittedName>
</protein>